<dbReference type="SUPFAM" id="SSF52540">
    <property type="entry name" value="P-loop containing nucleoside triphosphate hydrolases"/>
    <property type="match status" value="1"/>
</dbReference>
<dbReference type="NCBIfam" id="TIGR00231">
    <property type="entry name" value="small_GTP"/>
    <property type="match status" value="1"/>
</dbReference>
<organism evidence="2 3">
    <name type="scientific">candidate division GN15 bacterium</name>
    <dbReference type="NCBI Taxonomy" id="2072418"/>
    <lineage>
        <taxon>Bacteria</taxon>
        <taxon>candidate division GN15</taxon>
    </lineage>
</organism>
<dbReference type="InterPro" id="IPR006073">
    <property type="entry name" value="GTP-bd"/>
</dbReference>
<dbReference type="InterPro" id="IPR012675">
    <property type="entry name" value="Beta-grasp_dom_sf"/>
</dbReference>
<accession>A0A855X3E6</accession>
<dbReference type="InterPro" id="IPR045001">
    <property type="entry name" value="DRG"/>
</dbReference>
<dbReference type="InterPro" id="IPR004095">
    <property type="entry name" value="TGS"/>
</dbReference>
<dbReference type="PRINTS" id="PR00326">
    <property type="entry name" value="GTP1OBG"/>
</dbReference>
<evidence type="ECO:0000313" key="3">
    <source>
        <dbReference type="Proteomes" id="UP000250918"/>
    </source>
</evidence>
<dbReference type="Pfam" id="PF02824">
    <property type="entry name" value="TGS"/>
    <property type="match status" value="1"/>
</dbReference>
<dbReference type="GO" id="GO:0005525">
    <property type="term" value="F:GTP binding"/>
    <property type="evidence" value="ECO:0007669"/>
    <property type="project" value="InterPro"/>
</dbReference>
<dbReference type="EMBL" id="PQAP01000011">
    <property type="protein sequence ID" value="PWB75295.1"/>
    <property type="molecule type" value="Genomic_DNA"/>
</dbReference>
<evidence type="ECO:0000259" key="1">
    <source>
        <dbReference type="PROSITE" id="PS51880"/>
    </source>
</evidence>
<dbReference type="Gene3D" id="3.10.20.30">
    <property type="match status" value="1"/>
</dbReference>
<dbReference type="InterPro" id="IPR012676">
    <property type="entry name" value="TGS-like"/>
</dbReference>
<dbReference type="SUPFAM" id="SSF81271">
    <property type="entry name" value="TGS-like"/>
    <property type="match status" value="1"/>
</dbReference>
<gene>
    <name evidence="2" type="ORF">C3F09_02740</name>
</gene>
<dbReference type="GO" id="GO:0003924">
    <property type="term" value="F:GTPase activity"/>
    <property type="evidence" value="ECO:0007669"/>
    <property type="project" value="InterPro"/>
</dbReference>
<comment type="caution">
    <text evidence="2">The sequence shown here is derived from an EMBL/GenBank/DDBJ whole genome shotgun (WGS) entry which is preliminary data.</text>
</comment>
<name>A0A855X3E6_9BACT</name>
<sequence>MPANLPPQYYELERAFKDEKDPHEKLRLAQELLRIMPKHKGTDKLQADMKAKISQLKKQCDEGGQQHGARKAPAHDHIEREGAGQVILIGAPNVGKSSLLESLTHAKPLVADYPYTTREPLTGMMTYETIQIQLIDTPPISDEMYEPYMANLIRNADIVALVCDTTDKDCLSRVDFVLQTLEQKHIILRPDLSHQSDDPRNYTKRTIVCAHKAFEDDSAAGTAVVRGRFDGYTVLETSVLDDASLNQFKKAVFDSLGIIRVYTKHIGHEVALVDPVILPSGSTVEDAAISIHKDFGANLKFAKIWGQGKFDGQRVQRDFQLSDGDVIEFHI</sequence>
<evidence type="ECO:0000313" key="2">
    <source>
        <dbReference type="EMBL" id="PWB75295.1"/>
    </source>
</evidence>
<dbReference type="InterPro" id="IPR005225">
    <property type="entry name" value="Small_GTP-bd"/>
</dbReference>
<dbReference type="Gene3D" id="3.40.50.300">
    <property type="entry name" value="P-loop containing nucleotide triphosphate hydrolases"/>
    <property type="match status" value="1"/>
</dbReference>
<feature type="domain" description="TGS" evidence="1">
    <location>
        <begin position="257"/>
        <end position="331"/>
    </location>
</feature>
<dbReference type="PROSITE" id="PS51880">
    <property type="entry name" value="TGS"/>
    <property type="match status" value="1"/>
</dbReference>
<protein>
    <submittedName>
        <fullName evidence="2">GTP-binding protein</fullName>
    </submittedName>
</protein>
<dbReference type="Pfam" id="PF01926">
    <property type="entry name" value="MMR_HSR1"/>
    <property type="match status" value="1"/>
</dbReference>
<dbReference type="Proteomes" id="UP000250918">
    <property type="component" value="Unassembled WGS sequence"/>
</dbReference>
<reference evidence="2 3" key="1">
    <citation type="journal article" date="2018" name="ISME J.">
        <title>A methanotrophic archaeon couples anaerobic oxidation of methane to Fe(III) reduction.</title>
        <authorList>
            <person name="Cai C."/>
            <person name="Leu A.O."/>
            <person name="Xie G.J."/>
            <person name="Guo J."/>
            <person name="Feng Y."/>
            <person name="Zhao J.X."/>
            <person name="Tyson G.W."/>
            <person name="Yuan Z."/>
            <person name="Hu S."/>
        </authorList>
    </citation>
    <scope>NUCLEOTIDE SEQUENCE [LARGE SCALE GENOMIC DNA]</scope>
    <source>
        <strain evidence="2">FeB_12</strain>
    </source>
</reference>
<dbReference type="InterPro" id="IPR027417">
    <property type="entry name" value="P-loop_NTPase"/>
</dbReference>
<proteinExistence type="predicted"/>
<dbReference type="PANTHER" id="PTHR43127">
    <property type="entry name" value="DEVELOPMENTALLY-REGULATED GTP-BINDING PROTEIN 2"/>
    <property type="match status" value="1"/>
</dbReference>
<dbReference type="AlphaFoldDB" id="A0A855X3E6"/>